<reference evidence="2 3" key="1">
    <citation type="submission" date="2020-02" db="EMBL/GenBank/DDBJ databases">
        <authorList>
            <person name="Ferguson B K."/>
        </authorList>
    </citation>
    <scope>NUCLEOTIDE SEQUENCE [LARGE SCALE GENOMIC DNA]</scope>
</reference>
<evidence type="ECO:0000256" key="1">
    <source>
        <dbReference type="SAM" id="MobiDB-lite"/>
    </source>
</evidence>
<keyword evidence="3" id="KW-1185">Reference proteome</keyword>
<dbReference type="EMBL" id="CADCXU010024225">
    <property type="protein sequence ID" value="CAB0011562.1"/>
    <property type="molecule type" value="Genomic_DNA"/>
</dbReference>
<proteinExistence type="predicted"/>
<organism evidence="2 3">
    <name type="scientific">Nesidiocoris tenuis</name>
    <dbReference type="NCBI Taxonomy" id="355587"/>
    <lineage>
        <taxon>Eukaryota</taxon>
        <taxon>Metazoa</taxon>
        <taxon>Ecdysozoa</taxon>
        <taxon>Arthropoda</taxon>
        <taxon>Hexapoda</taxon>
        <taxon>Insecta</taxon>
        <taxon>Pterygota</taxon>
        <taxon>Neoptera</taxon>
        <taxon>Paraneoptera</taxon>
        <taxon>Hemiptera</taxon>
        <taxon>Heteroptera</taxon>
        <taxon>Panheteroptera</taxon>
        <taxon>Cimicomorpha</taxon>
        <taxon>Miridae</taxon>
        <taxon>Dicyphina</taxon>
        <taxon>Nesidiocoris</taxon>
    </lineage>
</organism>
<feature type="non-terminal residue" evidence="2">
    <location>
        <position position="62"/>
    </location>
</feature>
<dbReference type="Proteomes" id="UP000479000">
    <property type="component" value="Unassembled WGS sequence"/>
</dbReference>
<dbReference type="AlphaFoldDB" id="A0A6H5HDS8"/>
<evidence type="ECO:0000313" key="3">
    <source>
        <dbReference type="Proteomes" id="UP000479000"/>
    </source>
</evidence>
<name>A0A6H5HDS8_9HEMI</name>
<protein>
    <submittedName>
        <fullName evidence="2">Uncharacterized protein</fullName>
    </submittedName>
</protein>
<sequence>MGLKLMAQPATGNRRGAARFAALSPPSSQPIRDAIATAGPTHQRLKPTGENDLIVECFGPAV</sequence>
<accession>A0A6H5HDS8</accession>
<gene>
    <name evidence="2" type="ORF">NTEN_LOCUS16486</name>
</gene>
<feature type="region of interest" description="Disordered" evidence="1">
    <location>
        <begin position="1"/>
        <end position="30"/>
    </location>
</feature>
<evidence type="ECO:0000313" key="2">
    <source>
        <dbReference type="EMBL" id="CAB0011562.1"/>
    </source>
</evidence>